<comment type="similarity">
    <text evidence="2">Belongs to the bacterial sugar transferase family.</text>
</comment>
<evidence type="ECO:0000256" key="3">
    <source>
        <dbReference type="ARBA" id="ARBA00022679"/>
    </source>
</evidence>
<evidence type="ECO:0000256" key="6">
    <source>
        <dbReference type="ARBA" id="ARBA00023136"/>
    </source>
</evidence>
<comment type="caution">
    <text evidence="9">The sequence shown here is derived from an EMBL/GenBank/DDBJ whole genome shotgun (WGS) entry which is preliminary data.</text>
</comment>
<keyword evidence="6 7" id="KW-0472">Membrane</keyword>
<feature type="transmembrane region" description="Helical" evidence="7">
    <location>
        <begin position="116"/>
        <end position="133"/>
    </location>
</feature>
<keyword evidence="5 7" id="KW-1133">Transmembrane helix</keyword>
<organism evidence="9 10">
    <name type="scientific">Candidatus Falkowbacteria bacterium RIFOXYD2_FULL_34_120</name>
    <dbReference type="NCBI Taxonomy" id="1798007"/>
    <lineage>
        <taxon>Bacteria</taxon>
        <taxon>Candidatus Falkowiibacteriota</taxon>
    </lineage>
</organism>
<feature type="transmembrane region" description="Helical" evidence="7">
    <location>
        <begin position="271"/>
        <end position="295"/>
    </location>
</feature>
<keyword evidence="3" id="KW-0808">Transferase</keyword>
<name>A0A1F5TP95_9BACT</name>
<sequence>MKRSELFFSFLLLPVDYLMIILAGITAYSIRYADFFQKLRPVTFDLRFAGYTKALLLIALLWIIIFAFAGLYNIRGARKFVSEIYRVSLACSAGFMLIVVWIFISRELFDSRFIVLAGWVLAIIYINLARGIVRVVQRSLFKMGIGVHKIVLVGDSRTADALIHEFSYNKNAGYEVVKRFRDFGIDSANELGEFLKNKEADEVIQSDPNLSRAENLRLFDFADENHLTFKYAADLLDTKVLKTEVLQIIGIPIVEVKKTPLDGWGRIIKRFFDIVSSVVLIIVLIPILLITAIIIKLDSRGSIFYLDYRSGQHNKRFLFYKFRSMSAHLCDGEGPSATREGNKMLEQLSADKSANTRKDDPLHKIKDDPRITRFGRFIRRWSIDELPQLFNVLKGDISLVGPRPHMTLETAKYESHHKKVLTIKPGITGLAQISGRSDLTFEEEVKLDTYYIENWSLILDLTILLRTPLAVLKKRKVE</sequence>
<dbReference type="GO" id="GO:0016020">
    <property type="term" value="C:membrane"/>
    <property type="evidence" value="ECO:0007669"/>
    <property type="project" value="UniProtKB-SubCell"/>
</dbReference>
<feature type="transmembrane region" description="Helical" evidence="7">
    <location>
        <begin position="84"/>
        <end position="104"/>
    </location>
</feature>
<evidence type="ECO:0000313" key="10">
    <source>
        <dbReference type="Proteomes" id="UP000177579"/>
    </source>
</evidence>
<dbReference type="InterPro" id="IPR017475">
    <property type="entry name" value="EPS_sugar_tfrase"/>
</dbReference>
<dbReference type="GO" id="GO:0016780">
    <property type="term" value="F:phosphotransferase activity, for other substituted phosphate groups"/>
    <property type="evidence" value="ECO:0007669"/>
    <property type="project" value="TreeGrafter"/>
</dbReference>
<dbReference type="PANTHER" id="PTHR30576:SF0">
    <property type="entry name" value="UNDECAPRENYL-PHOSPHATE N-ACETYLGALACTOSAMINYL 1-PHOSPHATE TRANSFERASE-RELATED"/>
    <property type="match status" value="1"/>
</dbReference>
<gene>
    <name evidence="9" type="ORF">A2531_00635</name>
</gene>
<proteinExistence type="inferred from homology"/>
<feature type="transmembrane region" description="Helical" evidence="7">
    <location>
        <begin position="7"/>
        <end position="30"/>
    </location>
</feature>
<dbReference type="NCBIfam" id="TIGR03025">
    <property type="entry name" value="EPS_sugtrans"/>
    <property type="match status" value="1"/>
</dbReference>
<dbReference type="AlphaFoldDB" id="A0A1F5TP95"/>
<dbReference type="PANTHER" id="PTHR30576">
    <property type="entry name" value="COLANIC BIOSYNTHESIS UDP-GLUCOSE LIPID CARRIER TRANSFERASE"/>
    <property type="match status" value="1"/>
</dbReference>
<feature type="transmembrane region" description="Helical" evidence="7">
    <location>
        <begin position="50"/>
        <end position="72"/>
    </location>
</feature>
<dbReference type="InterPro" id="IPR003362">
    <property type="entry name" value="Bact_transf"/>
</dbReference>
<comment type="subcellular location">
    <subcellularLocation>
        <location evidence="1">Membrane</location>
        <topology evidence="1">Multi-pass membrane protein</topology>
    </subcellularLocation>
</comment>
<evidence type="ECO:0000256" key="7">
    <source>
        <dbReference type="SAM" id="Phobius"/>
    </source>
</evidence>
<evidence type="ECO:0000256" key="1">
    <source>
        <dbReference type="ARBA" id="ARBA00004141"/>
    </source>
</evidence>
<evidence type="ECO:0000256" key="5">
    <source>
        <dbReference type="ARBA" id="ARBA00022989"/>
    </source>
</evidence>
<evidence type="ECO:0000313" key="9">
    <source>
        <dbReference type="EMBL" id="OGF40341.1"/>
    </source>
</evidence>
<evidence type="ECO:0000256" key="2">
    <source>
        <dbReference type="ARBA" id="ARBA00006464"/>
    </source>
</evidence>
<protein>
    <recommendedName>
        <fullName evidence="8">Bacterial sugar transferase domain-containing protein</fullName>
    </recommendedName>
</protein>
<dbReference type="Pfam" id="PF13727">
    <property type="entry name" value="CoA_binding_3"/>
    <property type="match status" value="1"/>
</dbReference>
<accession>A0A1F5TP95</accession>
<evidence type="ECO:0000256" key="4">
    <source>
        <dbReference type="ARBA" id="ARBA00022692"/>
    </source>
</evidence>
<feature type="domain" description="Bacterial sugar transferase" evidence="8">
    <location>
        <begin position="269"/>
        <end position="473"/>
    </location>
</feature>
<dbReference type="EMBL" id="MFGO01000031">
    <property type="protein sequence ID" value="OGF40341.1"/>
    <property type="molecule type" value="Genomic_DNA"/>
</dbReference>
<keyword evidence="4 7" id="KW-0812">Transmembrane</keyword>
<evidence type="ECO:0000259" key="8">
    <source>
        <dbReference type="Pfam" id="PF02397"/>
    </source>
</evidence>
<dbReference type="Proteomes" id="UP000177579">
    <property type="component" value="Unassembled WGS sequence"/>
</dbReference>
<dbReference type="Pfam" id="PF02397">
    <property type="entry name" value="Bac_transf"/>
    <property type="match status" value="1"/>
</dbReference>
<reference evidence="9 10" key="1">
    <citation type="journal article" date="2016" name="Nat. Commun.">
        <title>Thousands of microbial genomes shed light on interconnected biogeochemical processes in an aquifer system.</title>
        <authorList>
            <person name="Anantharaman K."/>
            <person name="Brown C.T."/>
            <person name="Hug L.A."/>
            <person name="Sharon I."/>
            <person name="Castelle C.J."/>
            <person name="Probst A.J."/>
            <person name="Thomas B.C."/>
            <person name="Singh A."/>
            <person name="Wilkins M.J."/>
            <person name="Karaoz U."/>
            <person name="Brodie E.L."/>
            <person name="Williams K.H."/>
            <person name="Hubbard S.S."/>
            <person name="Banfield J.F."/>
        </authorList>
    </citation>
    <scope>NUCLEOTIDE SEQUENCE [LARGE SCALE GENOMIC DNA]</scope>
</reference>